<dbReference type="Proteomes" id="UP001165960">
    <property type="component" value="Unassembled WGS sequence"/>
</dbReference>
<accession>A0ACC2UEZ2</accession>
<dbReference type="EMBL" id="QTSX02000761">
    <property type="protein sequence ID" value="KAJ9085462.1"/>
    <property type="molecule type" value="Genomic_DNA"/>
</dbReference>
<organism evidence="1 2">
    <name type="scientific">Entomophthora muscae</name>
    <dbReference type="NCBI Taxonomy" id="34485"/>
    <lineage>
        <taxon>Eukaryota</taxon>
        <taxon>Fungi</taxon>
        <taxon>Fungi incertae sedis</taxon>
        <taxon>Zoopagomycota</taxon>
        <taxon>Entomophthoromycotina</taxon>
        <taxon>Entomophthoromycetes</taxon>
        <taxon>Entomophthorales</taxon>
        <taxon>Entomophthoraceae</taxon>
        <taxon>Entomophthora</taxon>
    </lineage>
</organism>
<proteinExistence type="predicted"/>
<protein>
    <submittedName>
        <fullName evidence="1">Uncharacterized protein</fullName>
    </submittedName>
</protein>
<keyword evidence="2" id="KW-1185">Reference proteome</keyword>
<comment type="caution">
    <text evidence="1">The sequence shown here is derived from an EMBL/GenBank/DDBJ whole genome shotgun (WGS) entry which is preliminary data.</text>
</comment>
<reference evidence="1" key="1">
    <citation type="submission" date="2022-04" db="EMBL/GenBank/DDBJ databases">
        <title>Genome of the entomopathogenic fungus Entomophthora muscae.</title>
        <authorList>
            <person name="Elya C."/>
            <person name="Lovett B.R."/>
            <person name="Lee E."/>
            <person name="Macias A.M."/>
            <person name="Hajek A.E."/>
            <person name="De Bivort B.L."/>
            <person name="Kasson M.T."/>
            <person name="De Fine Licht H.H."/>
            <person name="Stajich J.E."/>
        </authorList>
    </citation>
    <scope>NUCLEOTIDE SEQUENCE</scope>
    <source>
        <strain evidence="1">Berkeley</strain>
    </source>
</reference>
<sequence length="142" mass="16603">MGCTALSLGQYLFLQMFNILFHFSLFAAIKATPSQDGYDLGYHDHFHHQDLANYDYYAVQISNPIAIPAVERYFNIRYIERAFSFEEWFFFCAEKSISGPFHVQERFAKLNASYSNYRLSNGLVELKNIVHQVPRSRSHRSC</sequence>
<name>A0ACC2UEZ2_9FUNG</name>
<evidence type="ECO:0000313" key="1">
    <source>
        <dbReference type="EMBL" id="KAJ9085462.1"/>
    </source>
</evidence>
<gene>
    <name evidence="1" type="ORF">DSO57_1013717</name>
</gene>
<evidence type="ECO:0000313" key="2">
    <source>
        <dbReference type="Proteomes" id="UP001165960"/>
    </source>
</evidence>